<proteinExistence type="predicted"/>
<feature type="signal peptide" evidence="1">
    <location>
        <begin position="1"/>
        <end position="26"/>
    </location>
</feature>
<accession>A0A941DEJ6</accession>
<feature type="chain" id="PRO_5036921916" evidence="1">
    <location>
        <begin position="27"/>
        <end position="302"/>
    </location>
</feature>
<keyword evidence="3" id="KW-1185">Reference proteome</keyword>
<gene>
    <name evidence="2" type="ORF">KDM92_12420</name>
</gene>
<protein>
    <submittedName>
        <fullName evidence="2">DUF2785 domain-containing protein</fullName>
    </submittedName>
</protein>
<dbReference type="AlphaFoldDB" id="A0A941DEJ6"/>
<dbReference type="Proteomes" id="UP000680158">
    <property type="component" value="Unassembled WGS sequence"/>
</dbReference>
<dbReference type="Pfam" id="PF10978">
    <property type="entry name" value="DUF2785"/>
    <property type="match status" value="1"/>
</dbReference>
<comment type="caution">
    <text evidence="2">The sequence shown here is derived from an EMBL/GenBank/DDBJ whole genome shotgun (WGS) entry which is preliminary data.</text>
</comment>
<dbReference type="PROSITE" id="PS51257">
    <property type="entry name" value="PROKAR_LIPOPROTEIN"/>
    <property type="match status" value="1"/>
</dbReference>
<keyword evidence="1" id="KW-0732">Signal</keyword>
<dbReference type="InterPro" id="IPR021247">
    <property type="entry name" value="DUF2785"/>
</dbReference>
<name>A0A941DEJ6_9BURK</name>
<evidence type="ECO:0000313" key="3">
    <source>
        <dbReference type="Proteomes" id="UP000680158"/>
    </source>
</evidence>
<evidence type="ECO:0000313" key="2">
    <source>
        <dbReference type="EMBL" id="MBR7747388.1"/>
    </source>
</evidence>
<dbReference type="RefSeq" id="WP_212684782.1">
    <property type="nucleotide sequence ID" value="NZ_JAGSPM010000007.1"/>
</dbReference>
<dbReference type="EMBL" id="JAGSPM010000007">
    <property type="protein sequence ID" value="MBR7747388.1"/>
    <property type="molecule type" value="Genomic_DNA"/>
</dbReference>
<evidence type="ECO:0000256" key="1">
    <source>
        <dbReference type="SAM" id="SignalP"/>
    </source>
</evidence>
<reference evidence="2 3" key="1">
    <citation type="submission" date="2021-04" db="EMBL/GenBank/DDBJ databases">
        <title>novel species isolated from subtropical streams in China.</title>
        <authorList>
            <person name="Lu H."/>
        </authorList>
    </citation>
    <scope>NUCLEOTIDE SEQUENCE [LARGE SCALE GENOMIC DNA]</scope>
    <source>
        <strain evidence="2 3">BYS107W</strain>
    </source>
</reference>
<sequence length="302" mass="34417">MRMVYQIITKKFLLCLAFLLSANSFAACPPNGISLSTLEHLKAAKWQIDAATQRQQTALALLACLSDPHPQLRDEIAFEALSFWMRSELLSLETVHQIREQLLKRIVDKSVVDEDGFAKPFAALTLAEVARVDRRKAFMSEAQRQEMIEIAALYLSQITDFRGFDEKSGWRHGVAHAADWMMQLSLNPALNKAQHETMLAALAQQIRNEQHFYQYGEAERLMTPVFYLALRSTLSNSEWDAWFTSLLATKLDLKKTSQASLARKHNLTTFLSALYINLQESKQAALQEKMLPIVIRSMKKLN</sequence>
<organism evidence="2 3">
    <name type="scientific">Undibacterium baiyunense</name>
    <dbReference type="NCBI Taxonomy" id="2828731"/>
    <lineage>
        <taxon>Bacteria</taxon>
        <taxon>Pseudomonadati</taxon>
        <taxon>Pseudomonadota</taxon>
        <taxon>Betaproteobacteria</taxon>
        <taxon>Burkholderiales</taxon>
        <taxon>Oxalobacteraceae</taxon>
        <taxon>Undibacterium</taxon>
    </lineage>
</organism>